<dbReference type="InterPro" id="IPR000719">
    <property type="entry name" value="Prot_kinase_dom"/>
</dbReference>
<evidence type="ECO:0000256" key="4">
    <source>
        <dbReference type="ARBA" id="ARBA00022679"/>
    </source>
</evidence>
<evidence type="ECO:0000313" key="16">
    <source>
        <dbReference type="RefSeq" id="XP_048132231.1"/>
    </source>
</evidence>
<evidence type="ECO:0000256" key="8">
    <source>
        <dbReference type="ARBA" id="ARBA00022840"/>
    </source>
</evidence>
<keyword evidence="2" id="KW-0472">Membrane</keyword>
<keyword evidence="10" id="KW-0325">Glycoprotein</keyword>
<keyword evidence="15" id="KW-1185">Reference proteome</keyword>
<dbReference type="CDD" id="cd14066">
    <property type="entry name" value="STKc_IRAK"/>
    <property type="match status" value="1"/>
</dbReference>
<proteinExistence type="predicted"/>
<dbReference type="CDD" id="cd01098">
    <property type="entry name" value="PAN_AP_plant"/>
    <property type="match status" value="1"/>
</dbReference>
<evidence type="ECO:0000256" key="6">
    <source>
        <dbReference type="ARBA" id="ARBA00022741"/>
    </source>
</evidence>
<dbReference type="PROSITE" id="PS50011">
    <property type="entry name" value="PROTEIN_KINASE_DOM"/>
    <property type="match status" value="1"/>
</dbReference>
<dbReference type="SUPFAM" id="SSF56112">
    <property type="entry name" value="Protein kinase-like (PK-like)"/>
    <property type="match status" value="1"/>
</dbReference>
<dbReference type="SMART" id="SM00108">
    <property type="entry name" value="B_lectin"/>
    <property type="match status" value="1"/>
</dbReference>
<accession>A0ABM3H6J3</accession>
<sequence>MLVMIGLYSSLVIFFLLQAHQSTAVFNITATEPLFQNQTLVSSGQIFELGFFTPNGSANQYVGIWYKSKTPFKIVWVANRDTPLAHSDQSAKLKIGNDGNLKLVDERQNIVWSTNVSVHSNNTTAMLSDGGNFVLQDRNSVEIWASFDDPTDTLLPNMEIGLNNRTGERRNLVSWKNDNYPSSGYFVTGITWETPPQLFTWNGSSPYWRSGPWDKSTFLGIPDMDSSYFSGYVLQQDPQQGTAYFSSDATNNSLFGYGFISPGGVLTLITWDYGSKSWLTNWVAPSNSCEVYGTCGPFGFCNSLNSPICRCVKGFMPRSKEEWNSRNWTRGCIRETELNCQKNTSRSALMQVKKDVFVQMNRMKVPDSAEYLLDIGDEGGCQSWCLNNCSCLAYSYVGTIGCLVWAKDLMDMQEFSTAGQDVYVRVAHDNTGMSIQTKLIISVSTMVGIVSIGAAIFSLCKWRASKRDKAGEMSLGNAWKDQLKQDDASELTMFSFSNLLHVTNNFDATNKLGQGGFGPVYKGKLNDGKEIAVKRLSSSSGQGMEEFKNEIILISKLQHRNLVRLMGCCIEGEEKILVYEYLSNKSLDTFLFDSGRKAELNWDIRFRIIRGIASGLQYLHRESNLRVIHRDLKASNILLDEKMNPKISDFGLARIFEGTQVLLNTHKVVGTLGYMSPEYAMGGIFSEKSDVYSFGVLLLEIVSGKKNTSMYYQGHHFNLLSYAWQLWSEGTGLDLTDEAIVHTCSTSEVMRCILVGLLSVQDHATDRPNMSSVVLMLSGESELPQPRPPTFTFKRKIPSHDIRSQRECIFSTTTITNSVDALQVPEWKEAILGETKALEENGTWDMVDLPKGKSMADASGYSQPSIKLMGPLKATRCEECISEWRFGQRSIHGFPPGFDGRFGLKVCKLKKSLYGLKQSSSAWFDKFSQSMKKQGFVQGHANHTMFVKHSRDGKVAILIVGHHSHRE</sequence>
<evidence type="ECO:0000256" key="10">
    <source>
        <dbReference type="ARBA" id="ARBA00023180"/>
    </source>
</evidence>
<dbReference type="Pfam" id="PF01453">
    <property type="entry name" value="B_lectin"/>
    <property type="match status" value="1"/>
</dbReference>
<dbReference type="InterPro" id="IPR013103">
    <property type="entry name" value="RVT_2"/>
</dbReference>
<keyword evidence="2" id="KW-1003">Cell membrane</keyword>
<comment type="subcellular location">
    <subcellularLocation>
        <location evidence="1">Cell membrane</location>
        <topology evidence="1">Single-pass type I membrane protein</topology>
    </subcellularLocation>
</comment>
<evidence type="ECO:0000256" key="3">
    <source>
        <dbReference type="ARBA" id="ARBA00022527"/>
    </source>
</evidence>
<dbReference type="RefSeq" id="XP_048132231.1">
    <property type="nucleotide sequence ID" value="XM_048276274.1"/>
</dbReference>
<feature type="signal peptide" evidence="11">
    <location>
        <begin position="1"/>
        <end position="24"/>
    </location>
</feature>
<reference evidence="16" key="1">
    <citation type="submission" date="2025-08" db="UniProtKB">
        <authorList>
            <consortium name="RefSeq"/>
        </authorList>
    </citation>
    <scope>IDENTIFICATION</scope>
    <source>
        <tissue evidence="16">Leaf</tissue>
    </source>
</reference>
<evidence type="ECO:0000259" key="14">
    <source>
        <dbReference type="PROSITE" id="PS50948"/>
    </source>
</evidence>
<evidence type="ECO:0000259" key="12">
    <source>
        <dbReference type="PROSITE" id="PS50011"/>
    </source>
</evidence>
<dbReference type="PANTHER" id="PTHR27002:SF422">
    <property type="entry name" value="RECEPTOR-LIKE SERINE_THREONINE-PROTEIN KINASE"/>
    <property type="match status" value="1"/>
</dbReference>
<feature type="chain" id="PRO_5045433829" evidence="11">
    <location>
        <begin position="25"/>
        <end position="967"/>
    </location>
</feature>
<dbReference type="InterPro" id="IPR008271">
    <property type="entry name" value="Ser/Thr_kinase_AS"/>
</dbReference>
<dbReference type="Pfam" id="PF08276">
    <property type="entry name" value="PAN_2"/>
    <property type="match status" value="1"/>
</dbReference>
<keyword evidence="6" id="KW-0547">Nucleotide-binding</keyword>
<keyword evidence="5 11" id="KW-0732">Signal</keyword>
<keyword evidence="7" id="KW-0418">Kinase</keyword>
<evidence type="ECO:0000256" key="11">
    <source>
        <dbReference type="SAM" id="SignalP"/>
    </source>
</evidence>
<dbReference type="GeneID" id="115727426"/>
<evidence type="ECO:0000256" key="1">
    <source>
        <dbReference type="ARBA" id="ARBA00004251"/>
    </source>
</evidence>
<dbReference type="Gene3D" id="3.30.200.20">
    <property type="entry name" value="Phosphorylase Kinase, domain 1"/>
    <property type="match status" value="1"/>
</dbReference>
<dbReference type="Pfam" id="PF07727">
    <property type="entry name" value="RVT_2"/>
    <property type="match status" value="1"/>
</dbReference>
<dbReference type="SUPFAM" id="SSF51110">
    <property type="entry name" value="alpha-D-mannose-specific plant lectins"/>
    <property type="match status" value="1"/>
</dbReference>
<dbReference type="Gene3D" id="1.10.510.10">
    <property type="entry name" value="Transferase(Phosphotransferase) domain 1"/>
    <property type="match status" value="1"/>
</dbReference>
<feature type="domain" description="Protein kinase" evidence="12">
    <location>
        <begin position="506"/>
        <end position="783"/>
    </location>
</feature>
<keyword evidence="8" id="KW-0067">ATP-binding</keyword>
<dbReference type="PROSITE" id="PS50948">
    <property type="entry name" value="PAN"/>
    <property type="match status" value="1"/>
</dbReference>
<dbReference type="InterPro" id="IPR000858">
    <property type="entry name" value="S_locus_glycoprot_dom"/>
</dbReference>
<evidence type="ECO:0000313" key="15">
    <source>
        <dbReference type="Proteomes" id="UP000827889"/>
    </source>
</evidence>
<keyword evidence="3" id="KW-0723">Serine/threonine-protein kinase</keyword>
<dbReference type="Pfam" id="PF07714">
    <property type="entry name" value="PK_Tyr_Ser-Thr"/>
    <property type="match status" value="1"/>
</dbReference>
<gene>
    <name evidence="16" type="primary">LOC115727426</name>
</gene>
<evidence type="ECO:0000256" key="7">
    <source>
        <dbReference type="ARBA" id="ARBA00022777"/>
    </source>
</evidence>
<dbReference type="InterPro" id="IPR003609">
    <property type="entry name" value="Pan_app"/>
</dbReference>
<keyword evidence="9" id="KW-1015">Disulfide bond</keyword>
<dbReference type="Proteomes" id="UP000827889">
    <property type="component" value="Chromosome 3"/>
</dbReference>
<dbReference type="Pfam" id="PF00954">
    <property type="entry name" value="S_locus_glycop"/>
    <property type="match status" value="1"/>
</dbReference>
<evidence type="ECO:0000259" key="13">
    <source>
        <dbReference type="PROSITE" id="PS50927"/>
    </source>
</evidence>
<dbReference type="PROSITE" id="PS00108">
    <property type="entry name" value="PROTEIN_KINASE_ST"/>
    <property type="match status" value="1"/>
</dbReference>
<dbReference type="InterPro" id="IPR011009">
    <property type="entry name" value="Kinase-like_dom_sf"/>
</dbReference>
<keyword evidence="4" id="KW-0808">Transferase</keyword>
<dbReference type="CDD" id="cd00028">
    <property type="entry name" value="B_lectin"/>
    <property type="match status" value="1"/>
</dbReference>
<dbReference type="PROSITE" id="PS50927">
    <property type="entry name" value="BULB_LECTIN"/>
    <property type="match status" value="1"/>
</dbReference>
<name>A0ABM3H6J3_9MYRT</name>
<feature type="domain" description="Apple" evidence="14">
    <location>
        <begin position="340"/>
        <end position="427"/>
    </location>
</feature>
<protein>
    <submittedName>
        <fullName evidence="16">G-type lectin S-receptor-like serine/threonine-protein kinase At1g61370</fullName>
    </submittedName>
</protein>
<organism evidence="15 16">
    <name type="scientific">Rhodamnia argentea</name>
    <dbReference type="NCBI Taxonomy" id="178133"/>
    <lineage>
        <taxon>Eukaryota</taxon>
        <taxon>Viridiplantae</taxon>
        <taxon>Streptophyta</taxon>
        <taxon>Embryophyta</taxon>
        <taxon>Tracheophyta</taxon>
        <taxon>Spermatophyta</taxon>
        <taxon>Magnoliopsida</taxon>
        <taxon>eudicotyledons</taxon>
        <taxon>Gunneridae</taxon>
        <taxon>Pentapetalae</taxon>
        <taxon>rosids</taxon>
        <taxon>malvids</taxon>
        <taxon>Myrtales</taxon>
        <taxon>Myrtaceae</taxon>
        <taxon>Myrtoideae</taxon>
        <taxon>Myrteae</taxon>
        <taxon>Australasian group</taxon>
        <taxon>Rhodamnia</taxon>
    </lineage>
</organism>
<dbReference type="PANTHER" id="PTHR27002">
    <property type="entry name" value="RECEPTOR-LIKE SERINE/THREONINE-PROTEIN KINASE SD1-8"/>
    <property type="match status" value="1"/>
</dbReference>
<dbReference type="SMART" id="SM00473">
    <property type="entry name" value="PAN_AP"/>
    <property type="match status" value="1"/>
</dbReference>
<dbReference type="InterPro" id="IPR036426">
    <property type="entry name" value="Bulb-type_lectin_dom_sf"/>
</dbReference>
<evidence type="ECO:0000256" key="2">
    <source>
        <dbReference type="ARBA" id="ARBA00022475"/>
    </source>
</evidence>
<evidence type="ECO:0000256" key="9">
    <source>
        <dbReference type="ARBA" id="ARBA00023157"/>
    </source>
</evidence>
<dbReference type="SMART" id="SM00220">
    <property type="entry name" value="S_TKc"/>
    <property type="match status" value="1"/>
</dbReference>
<dbReference type="Gene3D" id="2.90.10.10">
    <property type="entry name" value="Bulb-type lectin domain"/>
    <property type="match status" value="1"/>
</dbReference>
<feature type="domain" description="Bulb-type lectin" evidence="13">
    <location>
        <begin position="25"/>
        <end position="148"/>
    </location>
</feature>
<dbReference type="InterPro" id="IPR001480">
    <property type="entry name" value="Bulb-type_lectin_dom"/>
</dbReference>
<evidence type="ECO:0000256" key="5">
    <source>
        <dbReference type="ARBA" id="ARBA00022729"/>
    </source>
</evidence>
<dbReference type="InterPro" id="IPR001245">
    <property type="entry name" value="Ser-Thr/Tyr_kinase_cat_dom"/>
</dbReference>